<feature type="region of interest" description="Disordered" evidence="1">
    <location>
        <begin position="28"/>
        <end position="114"/>
    </location>
</feature>
<name>A0A9N7RA44_STRHE</name>
<dbReference type="InterPro" id="IPR002109">
    <property type="entry name" value="Glutaredoxin"/>
</dbReference>
<dbReference type="EMBL" id="CACSLK010017620">
    <property type="protein sequence ID" value="CAA0818829.1"/>
    <property type="molecule type" value="Genomic_DNA"/>
</dbReference>
<dbReference type="Pfam" id="PF00462">
    <property type="entry name" value="Glutaredoxin"/>
    <property type="match status" value="1"/>
</dbReference>
<dbReference type="Proteomes" id="UP001153555">
    <property type="component" value="Unassembled WGS sequence"/>
</dbReference>
<dbReference type="SUPFAM" id="SSF52833">
    <property type="entry name" value="Thioredoxin-like"/>
    <property type="match status" value="1"/>
</dbReference>
<evidence type="ECO:0000313" key="3">
    <source>
        <dbReference type="EMBL" id="CAA0818829.1"/>
    </source>
</evidence>
<dbReference type="AlphaFoldDB" id="A0A9N7RA44"/>
<proteinExistence type="predicted"/>
<sequence>MSPFRDPPAEIINAWELMAGLEDEIIPGRRSVKSGPLTRSLTGIESRSPMKFLSQVGSPRKSKKIAGKENKGRANNAGSTENSPKAIILKDSNSNNAKEGTKKPSPRLWASIKGSPGVKRSESLRFLSGRRILGPLFDPELLAEFEREVSEEEEEIKKMISANQSPKKSKALLESEGFLESYKRKCPPGGQNAVVLYTTTLRGIRKTFEDCNAARSIVGAHGIQVLERDISMDSGFKEELRGLMGSKEVRVPKISPKSQMKPFGDKGE</sequence>
<feature type="domain" description="Glutaredoxin" evidence="2">
    <location>
        <begin position="194"/>
        <end position="248"/>
    </location>
</feature>
<dbReference type="PROSITE" id="PS51354">
    <property type="entry name" value="GLUTAREDOXIN_2"/>
    <property type="match status" value="1"/>
</dbReference>
<evidence type="ECO:0000256" key="1">
    <source>
        <dbReference type="SAM" id="MobiDB-lite"/>
    </source>
</evidence>
<organism evidence="3 4">
    <name type="scientific">Striga hermonthica</name>
    <name type="common">Purple witchweed</name>
    <name type="synonym">Buchnera hermonthica</name>
    <dbReference type="NCBI Taxonomy" id="68872"/>
    <lineage>
        <taxon>Eukaryota</taxon>
        <taxon>Viridiplantae</taxon>
        <taxon>Streptophyta</taxon>
        <taxon>Embryophyta</taxon>
        <taxon>Tracheophyta</taxon>
        <taxon>Spermatophyta</taxon>
        <taxon>Magnoliopsida</taxon>
        <taxon>eudicotyledons</taxon>
        <taxon>Gunneridae</taxon>
        <taxon>Pentapetalae</taxon>
        <taxon>asterids</taxon>
        <taxon>lamiids</taxon>
        <taxon>Lamiales</taxon>
        <taxon>Orobanchaceae</taxon>
        <taxon>Buchnereae</taxon>
        <taxon>Striga</taxon>
    </lineage>
</organism>
<dbReference type="OrthoDB" id="423313at2759"/>
<evidence type="ECO:0000313" key="4">
    <source>
        <dbReference type="Proteomes" id="UP001153555"/>
    </source>
</evidence>
<keyword evidence="4" id="KW-1185">Reference proteome</keyword>
<evidence type="ECO:0000259" key="2">
    <source>
        <dbReference type="Pfam" id="PF00462"/>
    </source>
</evidence>
<comment type="caution">
    <text evidence="3">The sequence shown here is derived from an EMBL/GenBank/DDBJ whole genome shotgun (WGS) entry which is preliminary data.</text>
</comment>
<dbReference type="PANTHER" id="PTHR45669">
    <property type="entry name" value="GLUTAREDOXIN DOMAIN-CONTAINING CYSTEINE-RICH PROTEIN CG12206-RELATED"/>
    <property type="match status" value="1"/>
</dbReference>
<gene>
    <name evidence="3" type="ORF">SHERM_17720</name>
</gene>
<dbReference type="Gene3D" id="3.40.30.10">
    <property type="entry name" value="Glutaredoxin"/>
    <property type="match status" value="1"/>
</dbReference>
<dbReference type="InterPro" id="IPR036249">
    <property type="entry name" value="Thioredoxin-like_sf"/>
</dbReference>
<reference evidence="3" key="1">
    <citation type="submission" date="2019-12" db="EMBL/GenBank/DDBJ databases">
        <authorList>
            <person name="Scholes J."/>
        </authorList>
    </citation>
    <scope>NUCLEOTIDE SEQUENCE</scope>
</reference>
<accession>A0A9N7RA44</accession>
<protein>
    <submittedName>
        <fullName evidence="3">Glutaredoxin family protein</fullName>
    </submittedName>
</protein>
<feature type="region of interest" description="Disordered" evidence="1">
    <location>
        <begin position="249"/>
        <end position="268"/>
    </location>
</feature>
<dbReference type="PANTHER" id="PTHR45669:SF12">
    <property type="entry name" value="EMB|CAB85507.1"/>
    <property type="match status" value="1"/>
</dbReference>